<name>A0A2P2ME51_RHIMU</name>
<organism evidence="2">
    <name type="scientific">Rhizophora mucronata</name>
    <name type="common">Asiatic mangrove</name>
    <dbReference type="NCBI Taxonomy" id="61149"/>
    <lineage>
        <taxon>Eukaryota</taxon>
        <taxon>Viridiplantae</taxon>
        <taxon>Streptophyta</taxon>
        <taxon>Embryophyta</taxon>
        <taxon>Tracheophyta</taxon>
        <taxon>Spermatophyta</taxon>
        <taxon>Magnoliopsida</taxon>
        <taxon>eudicotyledons</taxon>
        <taxon>Gunneridae</taxon>
        <taxon>Pentapetalae</taxon>
        <taxon>rosids</taxon>
        <taxon>fabids</taxon>
        <taxon>Malpighiales</taxon>
        <taxon>Rhizophoraceae</taxon>
        <taxon>Rhizophora</taxon>
    </lineage>
</organism>
<feature type="region of interest" description="Disordered" evidence="1">
    <location>
        <begin position="1"/>
        <end position="29"/>
    </location>
</feature>
<dbReference type="EMBL" id="GGEC01047968">
    <property type="protein sequence ID" value="MBX28452.1"/>
    <property type="molecule type" value="Transcribed_RNA"/>
</dbReference>
<feature type="compositionally biased region" description="Polar residues" evidence="1">
    <location>
        <begin position="20"/>
        <end position="29"/>
    </location>
</feature>
<dbReference type="AlphaFoldDB" id="A0A2P2ME51"/>
<proteinExistence type="predicted"/>
<evidence type="ECO:0000256" key="1">
    <source>
        <dbReference type="SAM" id="MobiDB-lite"/>
    </source>
</evidence>
<accession>A0A2P2ME51</accession>
<protein>
    <submittedName>
        <fullName evidence="2">Uncharacterized protein</fullName>
    </submittedName>
</protein>
<feature type="compositionally biased region" description="Basic and acidic residues" evidence="1">
    <location>
        <begin position="1"/>
        <end position="19"/>
    </location>
</feature>
<evidence type="ECO:0000313" key="2">
    <source>
        <dbReference type="EMBL" id="MBX28452.1"/>
    </source>
</evidence>
<reference evidence="2" key="1">
    <citation type="submission" date="2018-02" db="EMBL/GenBank/DDBJ databases">
        <title>Rhizophora mucronata_Transcriptome.</title>
        <authorList>
            <person name="Meera S.P."/>
            <person name="Sreeshan A."/>
            <person name="Augustine A."/>
        </authorList>
    </citation>
    <scope>NUCLEOTIDE SEQUENCE</scope>
    <source>
        <tissue evidence="2">Leaf</tissue>
    </source>
</reference>
<sequence>MSKKLTKMDGNREMAKLSRDSNLQTSQNL</sequence>